<feature type="active site" description="Proton acceptor" evidence="2">
    <location>
        <position position="65"/>
    </location>
</feature>
<feature type="active site" evidence="2">
    <location>
        <position position="17"/>
    </location>
</feature>
<feature type="binding site" evidence="2">
    <location>
        <position position="34"/>
    </location>
    <ligand>
        <name>substrate</name>
    </ligand>
</feature>
<proteinExistence type="inferred from homology"/>
<dbReference type="SUPFAM" id="SSF64005">
    <property type="entry name" value="Undecaprenyl diphosphate synthase"/>
    <property type="match status" value="1"/>
</dbReference>
<dbReference type="Gene3D" id="3.40.1180.10">
    <property type="entry name" value="Decaprenyl diphosphate synthase-like"/>
    <property type="match status" value="1"/>
</dbReference>
<feature type="binding site" evidence="2">
    <location>
        <position position="66"/>
    </location>
    <ligand>
        <name>substrate</name>
    </ligand>
</feature>
<reference evidence="3 4" key="1">
    <citation type="submission" date="2020-08" db="EMBL/GenBank/DDBJ databases">
        <title>Genomic Encyclopedia of Type Strains, Phase IV (KMG-IV): sequencing the most valuable type-strain genomes for metagenomic binning, comparative biology and taxonomic classification.</title>
        <authorList>
            <person name="Goeker M."/>
        </authorList>
    </citation>
    <scope>NUCLEOTIDE SEQUENCE [LARGE SCALE GENOMIC DNA]</scope>
    <source>
        <strain evidence="3 4">DSM 22071</strain>
    </source>
</reference>
<keyword evidence="4" id="KW-1185">Reference proteome</keyword>
<feature type="binding site" evidence="2">
    <location>
        <begin position="18"/>
        <end position="21"/>
    </location>
    <ligand>
        <name>substrate</name>
    </ligand>
</feature>
<feature type="binding site" evidence="2">
    <location>
        <begin position="191"/>
        <end position="193"/>
    </location>
    <ligand>
        <name>substrate</name>
    </ligand>
</feature>
<dbReference type="RefSeq" id="WP_221270340.1">
    <property type="nucleotide sequence ID" value="NZ_JACHID010000001.1"/>
</dbReference>
<accession>A0A7W7Y322</accession>
<organism evidence="3 4">
    <name type="scientific">Desulfurispira natronophila</name>
    <dbReference type="NCBI Taxonomy" id="682562"/>
    <lineage>
        <taxon>Bacteria</taxon>
        <taxon>Pseudomonadati</taxon>
        <taxon>Chrysiogenota</taxon>
        <taxon>Chrysiogenia</taxon>
        <taxon>Chrysiogenales</taxon>
        <taxon>Chrysiogenaceae</taxon>
        <taxon>Desulfurispira</taxon>
    </lineage>
</organism>
<evidence type="ECO:0000256" key="2">
    <source>
        <dbReference type="HAMAP-Rule" id="MF_01139"/>
    </source>
</evidence>
<dbReference type="InterPro" id="IPR018520">
    <property type="entry name" value="UPP_synth-like_CS"/>
</dbReference>
<dbReference type="HAMAP" id="MF_01139">
    <property type="entry name" value="ISPT"/>
    <property type="match status" value="1"/>
</dbReference>
<keyword evidence="1 2" id="KW-0808">Transferase</keyword>
<dbReference type="Proteomes" id="UP000528322">
    <property type="component" value="Unassembled WGS sequence"/>
</dbReference>
<comment type="subunit">
    <text evidence="2">Homodimer.</text>
</comment>
<feature type="binding site" evidence="2">
    <location>
        <position position="30"/>
    </location>
    <ligand>
        <name>substrate</name>
    </ligand>
</feature>
<evidence type="ECO:0000256" key="1">
    <source>
        <dbReference type="ARBA" id="ARBA00022679"/>
    </source>
</evidence>
<dbReference type="PANTHER" id="PTHR10291">
    <property type="entry name" value="DEHYDRODOLICHYL DIPHOSPHATE SYNTHASE FAMILY MEMBER"/>
    <property type="match status" value="1"/>
</dbReference>
<comment type="similarity">
    <text evidence="2">Belongs to the UPP synthase family.</text>
</comment>
<dbReference type="EC" id="2.5.1.-" evidence="2"/>
<evidence type="ECO:0000313" key="3">
    <source>
        <dbReference type="EMBL" id="MBB5020877.1"/>
    </source>
</evidence>
<dbReference type="NCBIfam" id="TIGR00055">
    <property type="entry name" value="uppS"/>
    <property type="match status" value="1"/>
</dbReference>
<dbReference type="InterPro" id="IPR036424">
    <property type="entry name" value="UPP_synth-like_sf"/>
</dbReference>
<evidence type="ECO:0000313" key="4">
    <source>
        <dbReference type="Proteomes" id="UP000528322"/>
    </source>
</evidence>
<sequence length="236" mass="26663">MTEAALNLPRHIGIIMDGNGRWASQRGMERIEGHAKGMEVARTIVTHLARKHIPYITLYAFSTENWNRDPAEVAFLNAALKSYLEDELPVLMKNNIRFKAIGTLSHFSPELVHRISEAENISKSNTGSTLVLAISYGGQQEIADSCKALARKLLAGQIELDDITPQSLLDNCYLPELAECDFIVRTSGEQRLSNFLTLQSAYTELYFTQTLWPDFTPEEMDVALEDYQQRHRRFGG</sequence>
<dbReference type="CDD" id="cd00475">
    <property type="entry name" value="Cis_IPPS"/>
    <property type="match status" value="1"/>
</dbReference>
<feature type="binding site" evidence="2">
    <location>
        <position position="22"/>
    </location>
    <ligand>
        <name>substrate</name>
    </ligand>
</feature>
<gene>
    <name evidence="3" type="ORF">HNR37_000180</name>
</gene>
<name>A0A7W7Y322_9BACT</name>
<feature type="binding site" evidence="2">
    <location>
        <position position="204"/>
    </location>
    <ligand>
        <name>Mg(2+)</name>
        <dbReference type="ChEBI" id="CHEBI:18420"/>
    </ligand>
</feature>
<dbReference type="EMBL" id="JACHID010000001">
    <property type="protein sequence ID" value="MBB5020877.1"/>
    <property type="molecule type" value="Genomic_DNA"/>
</dbReference>
<dbReference type="PANTHER" id="PTHR10291:SF0">
    <property type="entry name" value="DEHYDRODOLICHYL DIPHOSPHATE SYNTHASE 2"/>
    <property type="match status" value="1"/>
</dbReference>
<dbReference type="PROSITE" id="PS01066">
    <property type="entry name" value="UPP_SYNTHASE"/>
    <property type="match status" value="1"/>
</dbReference>
<feature type="binding site" evidence="2">
    <location>
        <position position="68"/>
    </location>
    <ligand>
        <name>substrate</name>
    </ligand>
</feature>
<keyword evidence="2" id="KW-0460">Magnesium</keyword>
<keyword evidence="2" id="KW-0479">Metal-binding</keyword>
<dbReference type="GO" id="GO:0000287">
    <property type="term" value="F:magnesium ion binding"/>
    <property type="evidence" value="ECO:0007669"/>
    <property type="project" value="UniProtKB-UniRule"/>
</dbReference>
<feature type="binding site" evidence="2">
    <location>
        <begin position="62"/>
        <end position="64"/>
    </location>
    <ligand>
        <name>substrate</name>
    </ligand>
</feature>
<comment type="cofactor">
    <cofactor evidence="2">
        <name>Mg(2+)</name>
        <dbReference type="ChEBI" id="CHEBI:18420"/>
    </cofactor>
    <text evidence="2">Binds 2 magnesium ions per subunit.</text>
</comment>
<dbReference type="Pfam" id="PF01255">
    <property type="entry name" value="Prenyltransf"/>
    <property type="match status" value="1"/>
</dbReference>
<dbReference type="GO" id="GO:0016094">
    <property type="term" value="P:polyprenol biosynthetic process"/>
    <property type="evidence" value="ECO:0007669"/>
    <property type="project" value="TreeGrafter"/>
</dbReference>
<feature type="binding site" evidence="2">
    <location>
        <position position="185"/>
    </location>
    <ligand>
        <name>substrate</name>
    </ligand>
</feature>
<comment type="function">
    <text evidence="2">Catalyzes the condensation of isopentenyl diphosphate (IPP) with allylic pyrophosphates generating different type of terpenoids.</text>
</comment>
<dbReference type="AlphaFoldDB" id="A0A7W7Y322"/>
<comment type="caution">
    <text evidence="3">The sequence shown here is derived from an EMBL/GenBank/DDBJ whole genome shotgun (WGS) entry which is preliminary data.</text>
</comment>
<dbReference type="InterPro" id="IPR001441">
    <property type="entry name" value="UPP_synth-like"/>
</dbReference>
<protein>
    <recommendedName>
        <fullName evidence="2">Isoprenyl transferase</fullName>
        <ecNumber evidence="2">2.5.1.-</ecNumber>
    </recommendedName>
</protein>
<dbReference type="GO" id="GO:0045547">
    <property type="term" value="F:ditrans,polycis-polyprenyl diphosphate synthase [(2E,6E)-farnesyl diphosphate specific] activity"/>
    <property type="evidence" value="ECO:0007669"/>
    <property type="project" value="TreeGrafter"/>
</dbReference>
<feature type="binding site" evidence="2">
    <location>
        <position position="17"/>
    </location>
    <ligand>
        <name>Mg(2+)</name>
        <dbReference type="ChEBI" id="CHEBI:18420"/>
    </ligand>
</feature>